<evidence type="ECO:0000256" key="1">
    <source>
        <dbReference type="ARBA" id="ARBA00001970"/>
    </source>
</evidence>
<evidence type="ECO:0000256" key="2">
    <source>
        <dbReference type="ARBA" id="ARBA00022559"/>
    </source>
</evidence>
<evidence type="ECO:0000256" key="7">
    <source>
        <dbReference type="SAM" id="MobiDB-lite"/>
    </source>
</evidence>
<keyword evidence="5" id="KW-0560">Oxidoreductase</keyword>
<protein>
    <recommendedName>
        <fullName evidence="10">Peroxidase</fullName>
    </recommendedName>
</protein>
<proteinExistence type="predicted"/>
<comment type="cofactor">
    <cofactor evidence="1">
        <name>heme b</name>
        <dbReference type="ChEBI" id="CHEBI:60344"/>
    </cofactor>
</comment>
<reference evidence="8 9" key="1">
    <citation type="submission" date="2020-04" db="EMBL/GenBank/DDBJ databases">
        <title>A Flavivirga sp. nov.</title>
        <authorList>
            <person name="Sun X."/>
        </authorList>
    </citation>
    <scope>NUCLEOTIDE SEQUENCE [LARGE SCALE GENOMIC DNA]</scope>
    <source>
        <strain evidence="8 9">Y03</strain>
    </source>
</reference>
<dbReference type="Proteomes" id="UP000746690">
    <property type="component" value="Unassembled WGS sequence"/>
</dbReference>
<keyword evidence="4" id="KW-0479">Metal-binding</keyword>
<keyword evidence="2" id="KW-0575">Peroxidase</keyword>
<feature type="region of interest" description="Disordered" evidence="7">
    <location>
        <begin position="366"/>
        <end position="386"/>
    </location>
</feature>
<comment type="caution">
    <text evidence="8">The sequence shown here is derived from an EMBL/GenBank/DDBJ whole genome shotgun (WGS) entry which is preliminary data.</text>
</comment>
<evidence type="ECO:0008006" key="10">
    <source>
        <dbReference type="Google" id="ProtNLM"/>
    </source>
</evidence>
<gene>
    <name evidence="8" type="ORF">HHX25_18835</name>
</gene>
<evidence type="ECO:0000256" key="5">
    <source>
        <dbReference type="ARBA" id="ARBA00023002"/>
    </source>
</evidence>
<dbReference type="InterPro" id="IPR006314">
    <property type="entry name" value="Dyp_peroxidase"/>
</dbReference>
<dbReference type="RefSeq" id="WP_169676663.1">
    <property type="nucleotide sequence ID" value="NZ_JABBHF010000013.1"/>
</dbReference>
<evidence type="ECO:0000256" key="4">
    <source>
        <dbReference type="ARBA" id="ARBA00022723"/>
    </source>
</evidence>
<name>A0ABX1S2T6_9FLAO</name>
<sequence length="508" mass="57191">MKLESTKINQEQNTTLDTNRPAIRLSQSQLDINDSDLSVVFQDFQGNILKSHGRSHSRHLFLKFNTDLVRNREWVGKIASRLTSALEQHQTSLDFKETGNEHLFTGFMLSYSGFKALGIEDKNIPDDKAFRAGMKDVEFRYDTGPGGLHKRTINPLNDHLENWEEPFKQNIDALLILAYGGESLESKKSENYLDEAVEKIKAEIEGTATILSIEKGYTLRNGKGKVIEHFGFADGISNPVFFKSDFQSWEEKEGTDLYDPSAPFGLLAVNDPGGRSAVNSFGSYFVYRKMQQNIKGFNDQTKQFASLLSDAVGREIDSEFAGALAFGRFKDGTLVANSNQNTKSLLNNFNYDEDIEGLGCPFQSHIRKTNPRGDTNRKSQVPMHSERNHRIARRGISYGSKEMSPSSEWTDAGLLFLSCQSDIEQQFLVMQCAWSDNPNFLNEGTGTDPITGWQNAKPDKAAKKWQLQIDGKKVSIDFSYRDLVKIRGGEYFFAPSISFCKALNLNHS</sequence>
<dbReference type="PANTHER" id="PTHR30521:SF4">
    <property type="entry name" value="DEFERROCHELATASE"/>
    <property type="match status" value="1"/>
</dbReference>
<dbReference type="SUPFAM" id="SSF54909">
    <property type="entry name" value="Dimeric alpha+beta barrel"/>
    <property type="match status" value="1"/>
</dbReference>
<dbReference type="PANTHER" id="PTHR30521">
    <property type="entry name" value="DEFERROCHELATASE/PEROXIDASE"/>
    <property type="match status" value="1"/>
</dbReference>
<evidence type="ECO:0000313" key="8">
    <source>
        <dbReference type="EMBL" id="NMH89570.1"/>
    </source>
</evidence>
<keyword evidence="9" id="KW-1185">Reference proteome</keyword>
<keyword evidence="3" id="KW-0349">Heme</keyword>
<evidence type="ECO:0000256" key="6">
    <source>
        <dbReference type="ARBA" id="ARBA00023004"/>
    </source>
</evidence>
<evidence type="ECO:0000256" key="3">
    <source>
        <dbReference type="ARBA" id="ARBA00022617"/>
    </source>
</evidence>
<evidence type="ECO:0000313" key="9">
    <source>
        <dbReference type="Proteomes" id="UP000746690"/>
    </source>
</evidence>
<accession>A0ABX1S2T6</accession>
<keyword evidence="6" id="KW-0408">Iron</keyword>
<dbReference type="InterPro" id="IPR011008">
    <property type="entry name" value="Dimeric_a/b-barrel"/>
</dbReference>
<organism evidence="8 9">
    <name type="scientific">Flavivirga algicola</name>
    <dbReference type="NCBI Taxonomy" id="2729136"/>
    <lineage>
        <taxon>Bacteria</taxon>
        <taxon>Pseudomonadati</taxon>
        <taxon>Bacteroidota</taxon>
        <taxon>Flavobacteriia</taxon>
        <taxon>Flavobacteriales</taxon>
        <taxon>Flavobacteriaceae</taxon>
        <taxon>Flavivirga</taxon>
    </lineage>
</organism>
<dbReference type="EMBL" id="JABBHF010000013">
    <property type="protein sequence ID" value="NMH89570.1"/>
    <property type="molecule type" value="Genomic_DNA"/>
</dbReference>
<dbReference type="PROSITE" id="PS51404">
    <property type="entry name" value="DYP_PEROXIDASE"/>
    <property type="match status" value="1"/>
</dbReference>